<accession>A0AB74IH27</accession>
<dbReference type="EMBL" id="SSHM01000001">
    <property type="protein sequence ID" value="THC81565.1"/>
    <property type="molecule type" value="Genomic_DNA"/>
</dbReference>
<sequence>MTRSQSQKSACKDLKRNGQVRAITLKAAYTPTSKRSCSRSPKKNRVPFCGGAVHDV</sequence>
<organism evidence="1 2">
    <name type="scientific">Lacticaseibacillus rhamnosus</name>
    <name type="common">Lactobacillus rhamnosus</name>
    <dbReference type="NCBI Taxonomy" id="47715"/>
    <lineage>
        <taxon>Bacteria</taxon>
        <taxon>Bacillati</taxon>
        <taxon>Bacillota</taxon>
        <taxon>Bacilli</taxon>
        <taxon>Lactobacillales</taxon>
        <taxon>Lactobacillaceae</taxon>
        <taxon>Lacticaseibacillus</taxon>
    </lineage>
</organism>
<dbReference type="Proteomes" id="UP000307517">
    <property type="component" value="Unassembled WGS sequence"/>
</dbReference>
<evidence type="ECO:0000313" key="2">
    <source>
        <dbReference type="Proteomes" id="UP000307517"/>
    </source>
</evidence>
<dbReference type="NCBIfam" id="NF040509">
    <property type="entry name" value="Lacto_palin_RPT"/>
    <property type="match status" value="1"/>
</dbReference>
<proteinExistence type="predicted"/>
<dbReference type="AntiFam" id="ANF00266">
    <property type="entry name" value="DNA repeat translations related to WP_020751851.1"/>
</dbReference>
<gene>
    <name evidence="1" type="ORF">E6L36_02445</name>
</gene>
<evidence type="ECO:0000313" key="1">
    <source>
        <dbReference type="EMBL" id="THC81565.1"/>
    </source>
</evidence>
<protein>
    <submittedName>
        <fullName evidence="1">ATP-dependent nuclease subunit B</fullName>
    </submittedName>
</protein>
<dbReference type="AlphaFoldDB" id="A0AB74IH27"/>
<comment type="caution">
    <text evidence="1">The sequence shown here is derived from an EMBL/GenBank/DDBJ whole genome shotgun (WGS) entry which is preliminary data.</text>
</comment>
<name>A0AB74IH27_LACRH</name>
<reference evidence="1 2" key="1">
    <citation type="submission" date="2019-04" db="EMBL/GenBank/DDBJ databases">
        <title>Genome Announcement to Ensure Probiotic Safety of Lactobacillus rhamnosus UBLR-58.</title>
        <authorList>
            <person name="Sulthana A."/>
            <person name="Lakshmi S.G."/>
            <person name="Madempudi R.S."/>
        </authorList>
    </citation>
    <scope>NUCLEOTIDE SEQUENCE [LARGE SCALE GENOMIC DNA]</scope>
    <source>
        <strain evidence="1 2">UBLR-58</strain>
    </source>
</reference>